<keyword evidence="2" id="KW-1185">Reference proteome</keyword>
<accession>A0A151JMJ2</accession>
<sequence length="253" mass="29371">MAEAKETFLILRFDFMSFRFVYRAMVRRNSPVLQSFEYVEQFTHTITKRQQALGSIPILKHYAIQKYVLKIVQRSPLNFNYDLKTYTYVDAIDDSLMTSLSNKSSDKEYRTRFQELSSVYSAKGPLVFTDGSKSEALVGAECRLRSNHYNLAYSLHRKGIIDSPTCFCGNSRQDINHIIFYCNQCIGKSIKLRAYLKKYEGRLKSFEPNIETSNFSVKFNFIFPYSLLLSRYIFSSDAPTPLIHSNNTEHLAL</sequence>
<evidence type="ECO:0000313" key="1">
    <source>
        <dbReference type="EMBL" id="KYN27520.1"/>
    </source>
</evidence>
<evidence type="ECO:0000313" key="2">
    <source>
        <dbReference type="Proteomes" id="UP000078492"/>
    </source>
</evidence>
<dbReference type="EMBL" id="KQ978918">
    <property type="protein sequence ID" value="KYN27520.1"/>
    <property type="molecule type" value="Genomic_DNA"/>
</dbReference>
<gene>
    <name evidence="1" type="ORF">ALC57_03089</name>
</gene>
<reference evidence="1 2" key="1">
    <citation type="submission" date="2015-09" db="EMBL/GenBank/DDBJ databases">
        <title>Trachymyrmex cornetzi WGS genome.</title>
        <authorList>
            <person name="Nygaard S."/>
            <person name="Hu H."/>
            <person name="Boomsma J."/>
            <person name="Zhang G."/>
        </authorList>
    </citation>
    <scope>NUCLEOTIDE SEQUENCE [LARGE SCALE GENOMIC DNA]</scope>
    <source>
        <strain evidence="1">Tcor2-1</strain>
        <tissue evidence="1">Whole body</tissue>
    </source>
</reference>
<dbReference type="STRING" id="471704.A0A151JMJ2"/>
<proteinExistence type="predicted"/>
<organism evidence="1 2">
    <name type="scientific">Trachymyrmex cornetzi</name>
    <dbReference type="NCBI Taxonomy" id="471704"/>
    <lineage>
        <taxon>Eukaryota</taxon>
        <taxon>Metazoa</taxon>
        <taxon>Ecdysozoa</taxon>
        <taxon>Arthropoda</taxon>
        <taxon>Hexapoda</taxon>
        <taxon>Insecta</taxon>
        <taxon>Pterygota</taxon>
        <taxon>Neoptera</taxon>
        <taxon>Endopterygota</taxon>
        <taxon>Hymenoptera</taxon>
        <taxon>Apocrita</taxon>
        <taxon>Aculeata</taxon>
        <taxon>Formicoidea</taxon>
        <taxon>Formicidae</taxon>
        <taxon>Myrmicinae</taxon>
        <taxon>Trachymyrmex</taxon>
    </lineage>
</organism>
<name>A0A151JMJ2_9HYME</name>
<dbReference type="Proteomes" id="UP000078492">
    <property type="component" value="Unassembled WGS sequence"/>
</dbReference>
<dbReference type="AlphaFoldDB" id="A0A151JMJ2"/>
<protein>
    <submittedName>
        <fullName evidence="1">Uncharacterized protein</fullName>
    </submittedName>
</protein>